<comment type="similarity">
    <text evidence="1">Belongs to the SH3BGR family.</text>
</comment>
<evidence type="ECO:0000313" key="4">
    <source>
        <dbReference type="RefSeq" id="XP_013779175.1"/>
    </source>
</evidence>
<evidence type="ECO:0000256" key="1">
    <source>
        <dbReference type="ARBA" id="ARBA00007764"/>
    </source>
</evidence>
<dbReference type="PROSITE" id="PS51354">
    <property type="entry name" value="GLUTAREDOXIN_2"/>
    <property type="match status" value="1"/>
</dbReference>
<proteinExistence type="inferred from homology"/>
<reference evidence="4" key="1">
    <citation type="submission" date="2025-08" db="UniProtKB">
        <authorList>
            <consortium name="RefSeq"/>
        </authorList>
    </citation>
    <scope>IDENTIFICATION</scope>
    <source>
        <tissue evidence="4">Muscle</tissue>
    </source>
</reference>
<dbReference type="PANTHER" id="PTHR12232:SF15">
    <property type="entry name" value="SH3 DOMAIN-BINDING GLUTAMIC ACID-RICH PROTEIN HOMOLOG"/>
    <property type="match status" value="1"/>
</dbReference>
<dbReference type="SUPFAM" id="SSF52833">
    <property type="entry name" value="Thioredoxin-like"/>
    <property type="match status" value="1"/>
</dbReference>
<dbReference type="InterPro" id="IPR051033">
    <property type="entry name" value="SH3BGR"/>
</dbReference>
<dbReference type="Gene3D" id="3.40.30.10">
    <property type="entry name" value="Glutaredoxin"/>
    <property type="match status" value="1"/>
</dbReference>
<dbReference type="GeneID" id="106463664"/>
<name>A0ABM1BCE0_LIMPO</name>
<accession>A0ABM1BCE0</accession>
<keyword evidence="3" id="KW-1185">Reference proteome</keyword>
<feature type="compositionally biased region" description="Basic and acidic residues" evidence="2">
    <location>
        <begin position="136"/>
        <end position="175"/>
    </location>
</feature>
<dbReference type="InterPro" id="IPR036249">
    <property type="entry name" value="Thioredoxin-like_sf"/>
</dbReference>
<sequence length="175" mass="19881">MVVKVYVSGISASKEVKKHQQRVLMILDSLKVCYETVDITEPGKEDQRSYMQENCKKSSGRSVLPPQFFNDEDYCGDYEDFELANEDDELMKFLKLGDQVSIGKITLNESNSQTTDADNADEMILQNGSTSQEASAPKEEVTEDLQREIAEEAEEKEFGKHKEEFDEGSESKEAW</sequence>
<organism evidence="3 4">
    <name type="scientific">Limulus polyphemus</name>
    <name type="common">Atlantic horseshoe crab</name>
    <dbReference type="NCBI Taxonomy" id="6850"/>
    <lineage>
        <taxon>Eukaryota</taxon>
        <taxon>Metazoa</taxon>
        <taxon>Ecdysozoa</taxon>
        <taxon>Arthropoda</taxon>
        <taxon>Chelicerata</taxon>
        <taxon>Merostomata</taxon>
        <taxon>Xiphosura</taxon>
        <taxon>Limulidae</taxon>
        <taxon>Limulus</taxon>
    </lineage>
</organism>
<dbReference type="CDD" id="cd03030">
    <property type="entry name" value="GRX_SH3BGR"/>
    <property type="match status" value="1"/>
</dbReference>
<gene>
    <name evidence="4" type="primary">LOC106463664</name>
</gene>
<evidence type="ECO:0000313" key="3">
    <source>
        <dbReference type="Proteomes" id="UP000694941"/>
    </source>
</evidence>
<dbReference type="RefSeq" id="XP_013779175.1">
    <property type="nucleotide sequence ID" value="XM_013923721.2"/>
</dbReference>
<dbReference type="Pfam" id="PF04908">
    <property type="entry name" value="SH3BGR"/>
    <property type="match status" value="1"/>
</dbReference>
<dbReference type="InterPro" id="IPR006993">
    <property type="entry name" value="Glut_rich_SH3-bd"/>
</dbReference>
<protein>
    <submittedName>
        <fullName evidence="4">SH3 domain-binding glutamic acid-rich protein homolog</fullName>
    </submittedName>
</protein>
<evidence type="ECO:0000256" key="2">
    <source>
        <dbReference type="SAM" id="MobiDB-lite"/>
    </source>
</evidence>
<feature type="region of interest" description="Disordered" evidence="2">
    <location>
        <begin position="111"/>
        <end position="175"/>
    </location>
</feature>
<dbReference type="Proteomes" id="UP000694941">
    <property type="component" value="Unplaced"/>
</dbReference>
<dbReference type="PANTHER" id="PTHR12232">
    <property type="entry name" value="SH3 DOMAIN-BINDING GLUTAMIC ACID-RICH-LIKE PROTEIN"/>
    <property type="match status" value="1"/>
</dbReference>